<feature type="domain" description="HTH hxlR-type" evidence="4">
    <location>
        <begin position="11"/>
        <end position="108"/>
    </location>
</feature>
<sequence length="168" mass="18703">MKSKSFDGMTCSIASVLDALGDRWSTLIVRDLAFGLARYDDLRQSTGVTHATLSDRLKALEGRGLIERRLYQSRPDRYEYHLTPRGRDIGIVLMALAQVGDAWGQAESKAPPLRFMEARSGHAVRLALVDVETGSPIDLPDLRVEAGPGADEIMHWRLEKTRARRGES</sequence>
<reference evidence="6" key="1">
    <citation type="submission" date="2017-06" db="EMBL/GenBank/DDBJ databases">
        <authorList>
            <person name="LiPuma J."/>
            <person name="Spilker T."/>
        </authorList>
    </citation>
    <scope>NUCLEOTIDE SEQUENCE [LARGE SCALE GENOMIC DNA]</scope>
    <source>
        <strain evidence="6">AU17325</strain>
    </source>
</reference>
<reference evidence="5 6" key="2">
    <citation type="submission" date="2017-08" db="EMBL/GenBank/DDBJ databases">
        <title>WGS of novel Burkholderia cepaca complex species.</title>
        <authorList>
            <person name="Lipuma J."/>
            <person name="Spilker T."/>
        </authorList>
    </citation>
    <scope>NUCLEOTIDE SEQUENCE [LARGE SCALE GENOMIC DNA]</scope>
    <source>
        <strain evidence="5 6">AU17325</strain>
    </source>
</reference>
<dbReference type="InterPro" id="IPR002577">
    <property type="entry name" value="HTH_HxlR"/>
</dbReference>
<dbReference type="PANTHER" id="PTHR33204">
    <property type="entry name" value="TRANSCRIPTIONAL REGULATOR, MARR FAMILY"/>
    <property type="match status" value="1"/>
</dbReference>
<evidence type="ECO:0000256" key="2">
    <source>
        <dbReference type="ARBA" id="ARBA00023125"/>
    </source>
</evidence>
<protein>
    <submittedName>
        <fullName evidence="5">Transcriptional regulator</fullName>
    </submittedName>
</protein>
<dbReference type="GeneID" id="99661305"/>
<dbReference type="Pfam" id="PF01638">
    <property type="entry name" value="HxlR"/>
    <property type="match status" value="1"/>
</dbReference>
<keyword evidence="1" id="KW-0805">Transcription regulation</keyword>
<dbReference type="InterPro" id="IPR036388">
    <property type="entry name" value="WH-like_DNA-bd_sf"/>
</dbReference>
<dbReference type="AlphaFoldDB" id="A0A228IIX9"/>
<dbReference type="PANTHER" id="PTHR33204:SF18">
    <property type="entry name" value="TRANSCRIPTIONAL REGULATORY PROTEIN"/>
    <property type="match status" value="1"/>
</dbReference>
<dbReference type="SUPFAM" id="SSF46785">
    <property type="entry name" value="Winged helix' DNA-binding domain"/>
    <property type="match status" value="1"/>
</dbReference>
<name>A0A228IIX9_9BURK</name>
<proteinExistence type="predicted"/>
<dbReference type="Proteomes" id="UP000214600">
    <property type="component" value="Unassembled WGS sequence"/>
</dbReference>
<comment type="caution">
    <text evidence="5">The sequence shown here is derived from an EMBL/GenBank/DDBJ whole genome shotgun (WGS) entry which is preliminary data.</text>
</comment>
<dbReference type="RefSeq" id="WP_043179746.1">
    <property type="nucleotide sequence ID" value="NZ_CP184469.1"/>
</dbReference>
<evidence type="ECO:0000256" key="1">
    <source>
        <dbReference type="ARBA" id="ARBA00023015"/>
    </source>
</evidence>
<dbReference type="EMBL" id="NKFA01000008">
    <property type="protein sequence ID" value="OXI42393.1"/>
    <property type="molecule type" value="Genomic_DNA"/>
</dbReference>
<evidence type="ECO:0000256" key="3">
    <source>
        <dbReference type="ARBA" id="ARBA00023163"/>
    </source>
</evidence>
<organism evidence="5 6">
    <name type="scientific">Burkholderia aenigmatica</name>
    <dbReference type="NCBI Taxonomy" id="2015348"/>
    <lineage>
        <taxon>Bacteria</taxon>
        <taxon>Pseudomonadati</taxon>
        <taxon>Pseudomonadota</taxon>
        <taxon>Betaproteobacteria</taxon>
        <taxon>Burkholderiales</taxon>
        <taxon>Burkholderiaceae</taxon>
        <taxon>Burkholderia</taxon>
        <taxon>Burkholderia cepacia complex</taxon>
    </lineage>
</organism>
<evidence type="ECO:0000313" key="5">
    <source>
        <dbReference type="EMBL" id="OXI42393.1"/>
    </source>
</evidence>
<dbReference type="Gene3D" id="1.10.10.10">
    <property type="entry name" value="Winged helix-like DNA-binding domain superfamily/Winged helix DNA-binding domain"/>
    <property type="match status" value="1"/>
</dbReference>
<dbReference type="PROSITE" id="PS51118">
    <property type="entry name" value="HTH_HXLR"/>
    <property type="match status" value="1"/>
</dbReference>
<keyword evidence="3" id="KW-0804">Transcription</keyword>
<dbReference type="InterPro" id="IPR036390">
    <property type="entry name" value="WH_DNA-bd_sf"/>
</dbReference>
<evidence type="ECO:0000313" key="6">
    <source>
        <dbReference type="Proteomes" id="UP000214600"/>
    </source>
</evidence>
<accession>A0A228IIX9</accession>
<dbReference type="OrthoDB" id="9807069at2"/>
<dbReference type="GO" id="GO:0003677">
    <property type="term" value="F:DNA binding"/>
    <property type="evidence" value="ECO:0007669"/>
    <property type="project" value="UniProtKB-KW"/>
</dbReference>
<gene>
    <name evidence="5" type="ORF">CFB84_24580</name>
</gene>
<evidence type="ECO:0000259" key="4">
    <source>
        <dbReference type="PROSITE" id="PS51118"/>
    </source>
</evidence>
<keyword evidence="2" id="KW-0238">DNA-binding</keyword>